<dbReference type="InParanoid" id="A0A2K3DH85"/>
<evidence type="ECO:0000256" key="1">
    <source>
        <dbReference type="ARBA" id="ARBA00001974"/>
    </source>
</evidence>
<keyword evidence="3" id="KW-0285">Flavoprotein</keyword>
<dbReference type="EMBL" id="CM008969">
    <property type="protein sequence ID" value="PNW79885.1"/>
    <property type="molecule type" value="Genomic_DNA"/>
</dbReference>
<name>A0A2K3DH85_CHLRE</name>
<dbReference type="ExpressionAtlas" id="A0A2K3DH85">
    <property type="expression patterns" value="baseline and differential"/>
</dbReference>
<dbReference type="PROSITE" id="PS51387">
    <property type="entry name" value="FAD_PCMH"/>
    <property type="match status" value="1"/>
</dbReference>
<comment type="similarity">
    <text evidence="2">Belongs to the FAD-binding oxidoreductase/transferase type 4 family.</text>
</comment>
<keyword evidence="10" id="KW-1185">Reference proteome</keyword>
<protein>
    <recommendedName>
        <fullName evidence="8">FAD-binding PCMH-type domain-containing protein</fullName>
    </recommendedName>
</protein>
<dbReference type="GO" id="GO:0051990">
    <property type="term" value="F:(R)-2-hydroxyglutarate dehydrogenase activity"/>
    <property type="evidence" value="ECO:0007669"/>
    <property type="project" value="UniProtKB-EC"/>
</dbReference>
<dbReference type="InterPro" id="IPR016166">
    <property type="entry name" value="FAD-bd_PCMH"/>
</dbReference>
<accession>A0A2K3DH85</accession>
<comment type="cofactor">
    <cofactor evidence="1">
        <name>FAD</name>
        <dbReference type="ChEBI" id="CHEBI:57692"/>
    </cofactor>
</comment>
<dbReference type="Proteomes" id="UP000006906">
    <property type="component" value="Chromosome 8"/>
</dbReference>
<dbReference type="Gramene" id="PNW79885">
    <property type="protein sequence ID" value="PNW79885"/>
    <property type="gene ID" value="CHLRE_08g370550v5"/>
</dbReference>
<evidence type="ECO:0000256" key="2">
    <source>
        <dbReference type="ARBA" id="ARBA00008000"/>
    </source>
</evidence>
<keyword evidence="4" id="KW-0274">FAD</keyword>
<feature type="domain" description="FAD-binding PCMH-type" evidence="8">
    <location>
        <begin position="55"/>
        <end position="270"/>
    </location>
</feature>
<dbReference type="InterPro" id="IPR016169">
    <property type="entry name" value="FAD-bd_PCMH_sub2"/>
</dbReference>
<dbReference type="InterPro" id="IPR004113">
    <property type="entry name" value="FAD-bd_oxidored_4_C"/>
</dbReference>
<evidence type="ECO:0000256" key="3">
    <source>
        <dbReference type="ARBA" id="ARBA00022630"/>
    </source>
</evidence>
<evidence type="ECO:0000256" key="7">
    <source>
        <dbReference type="SAM" id="MobiDB-lite"/>
    </source>
</evidence>
<dbReference type="InterPro" id="IPR051264">
    <property type="entry name" value="FAD-oxidored/transferase_4"/>
</dbReference>
<dbReference type="GO" id="GO:0071949">
    <property type="term" value="F:FAD binding"/>
    <property type="evidence" value="ECO:0007669"/>
    <property type="project" value="InterPro"/>
</dbReference>
<dbReference type="InterPro" id="IPR016164">
    <property type="entry name" value="FAD-linked_Oxase-like_C"/>
</dbReference>
<keyword evidence="5" id="KW-0560">Oxidoreductase</keyword>
<dbReference type="KEGG" id="cre:CHLRE_08g370550v5"/>
<evidence type="ECO:0000313" key="9">
    <source>
        <dbReference type="EMBL" id="PNW79885.1"/>
    </source>
</evidence>
<comment type="catalytic activity">
    <reaction evidence="6">
        <text>(R)-2-hydroxyglutarate + A = 2-oxoglutarate + AH2</text>
        <dbReference type="Rhea" id="RHEA:38295"/>
        <dbReference type="ChEBI" id="CHEBI:13193"/>
        <dbReference type="ChEBI" id="CHEBI:15801"/>
        <dbReference type="ChEBI" id="CHEBI:16810"/>
        <dbReference type="ChEBI" id="CHEBI:17499"/>
        <dbReference type="EC" id="1.1.99.39"/>
    </reaction>
</comment>
<dbReference type="GO" id="GO:0005739">
    <property type="term" value="C:mitochondrion"/>
    <property type="evidence" value="ECO:0000318"/>
    <property type="project" value="GO_Central"/>
</dbReference>
<dbReference type="PANTHER" id="PTHR43716:SF1">
    <property type="entry name" value="D-2-HYDROXYGLUTARATE DEHYDROGENASE, MITOCHONDRIAL"/>
    <property type="match status" value="1"/>
</dbReference>
<proteinExistence type="inferred from homology"/>
<evidence type="ECO:0000256" key="4">
    <source>
        <dbReference type="ARBA" id="ARBA00022827"/>
    </source>
</evidence>
<dbReference type="SUPFAM" id="SSF55103">
    <property type="entry name" value="FAD-linked oxidases, C-terminal domain"/>
    <property type="match status" value="1"/>
</dbReference>
<dbReference type="OrthoDB" id="5332616at2759"/>
<dbReference type="Gene3D" id="3.30.465.10">
    <property type="match status" value="1"/>
</dbReference>
<dbReference type="STRING" id="3055.A0A2K3DH85"/>
<organism evidence="9 10">
    <name type="scientific">Chlamydomonas reinhardtii</name>
    <name type="common">Chlamydomonas smithii</name>
    <dbReference type="NCBI Taxonomy" id="3055"/>
    <lineage>
        <taxon>Eukaryota</taxon>
        <taxon>Viridiplantae</taxon>
        <taxon>Chlorophyta</taxon>
        <taxon>core chlorophytes</taxon>
        <taxon>Chlorophyceae</taxon>
        <taxon>CS clade</taxon>
        <taxon>Chlamydomonadales</taxon>
        <taxon>Chlamydomonadaceae</taxon>
        <taxon>Chlamydomonas</taxon>
    </lineage>
</organism>
<sequence length="596" mass="62850">MRARRLLHTAIERRSAFARLSEQDLAFFQSILGNSGVITDADALVPFNQDWQKKYEGKSRVALRPRSTEQVSEVLRYCSSRRLAVVPQGGNTGLVGGSVPVFDEVVLSTAAMNKVLEFDEVSGTLVAQSGCVLAALDEHVGARGFMMPLDLGAKGSCHIGGNVSTNAGGLRLVRYGSLHGSVLGLEVVLPEPLLPPPPSRGGGGGSSSGSSNGATASAAATAGSTADGRVLDLLRTLRKDNTGYDLKQLFIGAEGTLGVVTAVAIQCAPRPASVQLALLACPTFAAACTTLRAARRMLGEVLSAVEFLDSACSDLATAYLDGVRNPLLPQDAAAAVAGLGEAGDTGGGAAVVARGRGGGEEGLEGGGVGDDRQFYMVVETHGSDADHDTQKMERFLEHVMAEGCVTDGTLAASEAQAKTIWRLREGIAEALARRGAVYKYDVSLPTAVMYDLVEVLRQRLGAAGFGPEGGVQVRREGGVQVRREGGVQVRREGGVQVRREEGVQVVGYGHIGDGNLHLNISAPRYDDDLLHQIEPYVYEFVRQHNGSISAEHGIGLMKAGALPYSKGPVAIELMRRIKETVDPYGILNPYKVLPQR</sequence>
<dbReference type="FunCoup" id="A0A2K3DH85">
    <property type="interactions" value="1113"/>
</dbReference>
<dbReference type="Gene3D" id="3.30.70.2190">
    <property type="match status" value="1"/>
</dbReference>
<dbReference type="SUPFAM" id="SSF56176">
    <property type="entry name" value="FAD-binding/transporter-associated domain-like"/>
    <property type="match status" value="2"/>
</dbReference>
<dbReference type="FunFam" id="1.10.45.10:FF:000001">
    <property type="entry name" value="D-lactate dehydrogenase mitochondrial"/>
    <property type="match status" value="1"/>
</dbReference>
<dbReference type="GeneID" id="5726839"/>
<dbReference type="FunFam" id="3.30.43.10:FF:000002">
    <property type="entry name" value="D-2-hydroxyglutarate dehydrogenase, mitochondrial"/>
    <property type="match status" value="1"/>
</dbReference>
<reference evidence="9 10" key="1">
    <citation type="journal article" date="2007" name="Science">
        <title>The Chlamydomonas genome reveals the evolution of key animal and plant functions.</title>
        <authorList>
            <person name="Merchant S.S."/>
            <person name="Prochnik S.E."/>
            <person name="Vallon O."/>
            <person name="Harris E.H."/>
            <person name="Karpowicz S.J."/>
            <person name="Witman G.B."/>
            <person name="Terry A."/>
            <person name="Salamov A."/>
            <person name="Fritz-Laylin L.K."/>
            <person name="Marechal-Drouard L."/>
            <person name="Marshall W.F."/>
            <person name="Qu L.H."/>
            <person name="Nelson D.R."/>
            <person name="Sanderfoot A.A."/>
            <person name="Spalding M.H."/>
            <person name="Kapitonov V.V."/>
            <person name="Ren Q."/>
            <person name="Ferris P."/>
            <person name="Lindquist E."/>
            <person name="Shapiro H."/>
            <person name="Lucas S.M."/>
            <person name="Grimwood J."/>
            <person name="Schmutz J."/>
            <person name="Cardol P."/>
            <person name="Cerutti H."/>
            <person name="Chanfreau G."/>
            <person name="Chen C.L."/>
            <person name="Cognat V."/>
            <person name="Croft M.T."/>
            <person name="Dent R."/>
            <person name="Dutcher S."/>
            <person name="Fernandez E."/>
            <person name="Fukuzawa H."/>
            <person name="Gonzalez-Ballester D."/>
            <person name="Gonzalez-Halphen D."/>
            <person name="Hallmann A."/>
            <person name="Hanikenne M."/>
            <person name="Hippler M."/>
            <person name="Inwood W."/>
            <person name="Jabbari K."/>
            <person name="Kalanon M."/>
            <person name="Kuras R."/>
            <person name="Lefebvre P.A."/>
            <person name="Lemaire S.D."/>
            <person name="Lobanov A.V."/>
            <person name="Lohr M."/>
            <person name="Manuell A."/>
            <person name="Meier I."/>
            <person name="Mets L."/>
            <person name="Mittag M."/>
            <person name="Mittelmeier T."/>
            <person name="Moroney J.V."/>
            <person name="Moseley J."/>
            <person name="Napoli C."/>
            <person name="Nedelcu A.M."/>
            <person name="Niyogi K."/>
            <person name="Novoselov S.V."/>
            <person name="Paulsen I.T."/>
            <person name="Pazour G."/>
            <person name="Purton S."/>
            <person name="Ral J.P."/>
            <person name="Riano-Pachon D.M."/>
            <person name="Riekhof W."/>
            <person name="Rymarquis L."/>
            <person name="Schroda M."/>
            <person name="Stern D."/>
            <person name="Umen J."/>
            <person name="Willows R."/>
            <person name="Wilson N."/>
            <person name="Zimmer S.L."/>
            <person name="Allmer J."/>
            <person name="Balk J."/>
            <person name="Bisova K."/>
            <person name="Chen C.J."/>
            <person name="Elias M."/>
            <person name="Gendler K."/>
            <person name="Hauser C."/>
            <person name="Lamb M.R."/>
            <person name="Ledford H."/>
            <person name="Long J.C."/>
            <person name="Minagawa J."/>
            <person name="Page M.D."/>
            <person name="Pan J."/>
            <person name="Pootakham W."/>
            <person name="Roje S."/>
            <person name="Rose A."/>
            <person name="Stahlberg E."/>
            <person name="Terauchi A.M."/>
            <person name="Yang P."/>
            <person name="Ball S."/>
            <person name="Bowler C."/>
            <person name="Dieckmann C.L."/>
            <person name="Gladyshev V.N."/>
            <person name="Green P."/>
            <person name="Jorgensen R."/>
            <person name="Mayfield S."/>
            <person name="Mueller-Roeber B."/>
            <person name="Rajamani S."/>
            <person name="Sayre R.T."/>
            <person name="Brokstein P."/>
            <person name="Dubchak I."/>
            <person name="Goodstein D."/>
            <person name="Hornick L."/>
            <person name="Huang Y.W."/>
            <person name="Jhaveri J."/>
            <person name="Luo Y."/>
            <person name="Martinez D."/>
            <person name="Ngau W.C."/>
            <person name="Otillar B."/>
            <person name="Poliakov A."/>
            <person name="Porter A."/>
            <person name="Szajkowski L."/>
            <person name="Werner G."/>
            <person name="Zhou K."/>
            <person name="Grigoriev I.V."/>
            <person name="Rokhsar D.S."/>
            <person name="Grossman A.R."/>
        </authorList>
    </citation>
    <scope>NUCLEOTIDE SEQUENCE [LARGE SCALE GENOMIC DNA]</scope>
    <source>
        <strain evidence="10">CC-503</strain>
    </source>
</reference>
<gene>
    <name evidence="9" type="ORF">CHLRE_08g370550v5</name>
</gene>
<evidence type="ECO:0000256" key="6">
    <source>
        <dbReference type="ARBA" id="ARBA00051778"/>
    </source>
</evidence>
<dbReference type="InterPro" id="IPR036318">
    <property type="entry name" value="FAD-bd_PCMH-like_sf"/>
</dbReference>
<feature type="compositionally biased region" description="Low complexity" evidence="7">
    <location>
        <begin position="208"/>
        <end position="220"/>
    </location>
</feature>
<dbReference type="InterPro" id="IPR016167">
    <property type="entry name" value="FAD-bd_PCMH_sub1"/>
</dbReference>
<dbReference type="Gene3D" id="1.10.45.10">
    <property type="entry name" value="Vanillyl-alcohol Oxidase, Chain A, domain 4"/>
    <property type="match status" value="1"/>
</dbReference>
<dbReference type="RefSeq" id="XP_042922025.1">
    <property type="nucleotide sequence ID" value="XM_043065024.1"/>
</dbReference>
<dbReference type="AlphaFoldDB" id="A0A2K3DH85"/>
<dbReference type="Gene3D" id="3.30.43.10">
    <property type="entry name" value="Uridine Diphospho-n-acetylenolpyruvylglucosamine Reductase, domain 2"/>
    <property type="match status" value="1"/>
</dbReference>
<dbReference type="InterPro" id="IPR006094">
    <property type="entry name" value="Oxid_FAD_bind_N"/>
</dbReference>
<dbReference type="Pfam" id="PF02913">
    <property type="entry name" value="FAD-oxidase_C"/>
    <property type="match status" value="1"/>
</dbReference>
<dbReference type="InterPro" id="IPR016171">
    <property type="entry name" value="Vanillyl_alc_oxidase_C-sub2"/>
</dbReference>
<dbReference type="PANTHER" id="PTHR43716">
    <property type="entry name" value="D-2-HYDROXYGLUTARATE DEHYDROGENASE, MITOCHONDRIAL"/>
    <property type="match status" value="1"/>
</dbReference>
<feature type="region of interest" description="Disordered" evidence="7">
    <location>
        <begin position="193"/>
        <end position="220"/>
    </location>
</feature>
<evidence type="ECO:0000256" key="5">
    <source>
        <dbReference type="ARBA" id="ARBA00023002"/>
    </source>
</evidence>
<dbReference type="Pfam" id="PF01565">
    <property type="entry name" value="FAD_binding_4"/>
    <property type="match status" value="1"/>
</dbReference>
<dbReference type="Gene3D" id="3.30.70.2740">
    <property type="match status" value="1"/>
</dbReference>
<evidence type="ECO:0000259" key="8">
    <source>
        <dbReference type="PROSITE" id="PS51387"/>
    </source>
</evidence>
<evidence type="ECO:0000313" key="10">
    <source>
        <dbReference type="Proteomes" id="UP000006906"/>
    </source>
</evidence>